<keyword evidence="5 8" id="KW-0233">DNA recombination</keyword>
<gene>
    <name evidence="8" type="primary">recO</name>
    <name evidence="10" type="ORF">AERYTH_11455</name>
</gene>
<evidence type="ECO:0000256" key="5">
    <source>
        <dbReference type="ARBA" id="ARBA00023172"/>
    </source>
</evidence>
<proteinExistence type="inferred from homology"/>
<dbReference type="PANTHER" id="PTHR33991">
    <property type="entry name" value="DNA REPAIR PROTEIN RECO"/>
    <property type="match status" value="1"/>
</dbReference>
<accession>A0A0U3TI81</accession>
<evidence type="ECO:0000313" key="10">
    <source>
        <dbReference type="EMBL" id="ALX05271.1"/>
    </source>
</evidence>
<evidence type="ECO:0000256" key="4">
    <source>
        <dbReference type="ARBA" id="ARBA00022763"/>
    </source>
</evidence>
<dbReference type="Gene3D" id="2.40.50.140">
    <property type="entry name" value="Nucleic acid-binding proteins"/>
    <property type="match status" value="1"/>
</dbReference>
<keyword evidence="4 8" id="KW-0227">DNA damage</keyword>
<organism evidence="10 11">
    <name type="scientific">Aeromicrobium erythreum</name>
    <dbReference type="NCBI Taxonomy" id="2041"/>
    <lineage>
        <taxon>Bacteria</taxon>
        <taxon>Bacillati</taxon>
        <taxon>Actinomycetota</taxon>
        <taxon>Actinomycetes</taxon>
        <taxon>Propionibacteriales</taxon>
        <taxon>Nocardioidaceae</taxon>
        <taxon>Aeromicrobium</taxon>
    </lineage>
</organism>
<dbReference type="Pfam" id="PF11967">
    <property type="entry name" value="RecO_N"/>
    <property type="match status" value="1"/>
</dbReference>
<evidence type="ECO:0000256" key="7">
    <source>
        <dbReference type="ARBA" id="ARBA00033409"/>
    </source>
</evidence>
<keyword evidence="11" id="KW-1185">Reference proteome</keyword>
<reference evidence="10 11" key="1">
    <citation type="journal article" date="1991" name="Int. J. Syst. Bacteriol.">
        <title>Description of the erythromycin-producing bacterium Arthrobacter sp. strain NRRL B-3381 as Aeromicrobium erythreum gen. nov., sp. nov.</title>
        <authorList>
            <person name="Miller E.S."/>
            <person name="Woese C.R."/>
            <person name="Brenner S."/>
        </authorList>
    </citation>
    <scope>NUCLEOTIDE SEQUENCE [LARGE SCALE GENOMIC DNA]</scope>
    <source>
        <strain evidence="10 11">AR18</strain>
    </source>
</reference>
<dbReference type="HAMAP" id="MF_00201">
    <property type="entry name" value="RecO"/>
    <property type="match status" value="1"/>
</dbReference>
<dbReference type="AlphaFoldDB" id="A0A0U3TI81"/>
<dbReference type="InterPro" id="IPR042242">
    <property type="entry name" value="RecO_C"/>
</dbReference>
<dbReference type="SUPFAM" id="SSF50249">
    <property type="entry name" value="Nucleic acid-binding proteins"/>
    <property type="match status" value="1"/>
</dbReference>
<dbReference type="OrthoDB" id="9812244at2"/>
<dbReference type="Proteomes" id="UP000067689">
    <property type="component" value="Chromosome"/>
</dbReference>
<dbReference type="InterPro" id="IPR003717">
    <property type="entry name" value="RecO"/>
</dbReference>
<dbReference type="InterPro" id="IPR037278">
    <property type="entry name" value="ARFGAP/RecO"/>
</dbReference>
<dbReference type="PANTHER" id="PTHR33991:SF1">
    <property type="entry name" value="DNA REPAIR PROTEIN RECO"/>
    <property type="match status" value="1"/>
</dbReference>
<dbReference type="KEGG" id="aer:AERYTH_11455"/>
<dbReference type="GO" id="GO:0043590">
    <property type="term" value="C:bacterial nucleoid"/>
    <property type="evidence" value="ECO:0007669"/>
    <property type="project" value="TreeGrafter"/>
</dbReference>
<protein>
    <recommendedName>
        <fullName evidence="3 8">DNA repair protein RecO</fullName>
    </recommendedName>
    <alternativeName>
        <fullName evidence="7 8">Recombination protein O</fullName>
    </alternativeName>
</protein>
<dbReference type="InterPro" id="IPR022572">
    <property type="entry name" value="DNA_rep/recomb_RecO_N"/>
</dbReference>
<dbReference type="PATRIC" id="fig|2041.4.peg.2389"/>
<dbReference type="GO" id="GO:0006310">
    <property type="term" value="P:DNA recombination"/>
    <property type="evidence" value="ECO:0007669"/>
    <property type="project" value="UniProtKB-UniRule"/>
</dbReference>
<comment type="similarity">
    <text evidence="2 8">Belongs to the RecO family.</text>
</comment>
<dbReference type="SUPFAM" id="SSF57863">
    <property type="entry name" value="ArfGap/RecO-like zinc finger"/>
    <property type="match status" value="1"/>
</dbReference>
<evidence type="ECO:0000256" key="8">
    <source>
        <dbReference type="HAMAP-Rule" id="MF_00201"/>
    </source>
</evidence>
<sequence>MSLFRDQGVVLRTHKLGEADRIITLLTRQRGLVRAAAKGVRKTSSRFGGRLEPFMHVDLQLAEGRTLDVITQVVTLSAFARDLGLDYPAYTAGTAILETAERLTPHDGEPAVQQYQLLVGALAALSARRQPPSTLLDSYQLRALAVAGYAPSFSGCARCGLEGPHRNLHVPSGGVLCDGCRLPGSSAPPAVTLTLLAALLAGDWPVVEQADDRTRREAAGIVSAYLSWHLEHGLRSMGHVDR</sequence>
<evidence type="ECO:0000256" key="6">
    <source>
        <dbReference type="ARBA" id="ARBA00023204"/>
    </source>
</evidence>
<dbReference type="RefSeq" id="WP_067858690.1">
    <property type="nucleotide sequence ID" value="NZ_CP011502.1"/>
</dbReference>
<dbReference type="GO" id="GO:0006302">
    <property type="term" value="P:double-strand break repair"/>
    <property type="evidence" value="ECO:0007669"/>
    <property type="project" value="TreeGrafter"/>
</dbReference>
<evidence type="ECO:0000313" key="11">
    <source>
        <dbReference type="Proteomes" id="UP000067689"/>
    </source>
</evidence>
<evidence type="ECO:0000256" key="1">
    <source>
        <dbReference type="ARBA" id="ARBA00003065"/>
    </source>
</evidence>
<dbReference type="Pfam" id="PF02565">
    <property type="entry name" value="RecO_C"/>
    <property type="match status" value="1"/>
</dbReference>
<dbReference type="InterPro" id="IPR012340">
    <property type="entry name" value="NA-bd_OB-fold"/>
</dbReference>
<dbReference type="Gene3D" id="1.20.1440.120">
    <property type="entry name" value="Recombination protein O, C-terminal domain"/>
    <property type="match status" value="1"/>
</dbReference>
<dbReference type="NCBIfam" id="TIGR00613">
    <property type="entry name" value="reco"/>
    <property type="match status" value="1"/>
</dbReference>
<name>A0A0U3TI81_9ACTN</name>
<keyword evidence="6 8" id="KW-0234">DNA repair</keyword>
<evidence type="ECO:0000259" key="9">
    <source>
        <dbReference type="Pfam" id="PF11967"/>
    </source>
</evidence>
<dbReference type="EMBL" id="CP011502">
    <property type="protein sequence ID" value="ALX05271.1"/>
    <property type="molecule type" value="Genomic_DNA"/>
</dbReference>
<dbReference type="STRING" id="2041.AERYTH_11455"/>
<comment type="function">
    <text evidence="1 8">Involved in DNA repair and RecF pathway recombination.</text>
</comment>
<feature type="domain" description="DNA replication/recombination mediator RecO N-terminal" evidence="9">
    <location>
        <begin position="1"/>
        <end position="78"/>
    </location>
</feature>
<evidence type="ECO:0000256" key="2">
    <source>
        <dbReference type="ARBA" id="ARBA00007452"/>
    </source>
</evidence>
<evidence type="ECO:0000256" key="3">
    <source>
        <dbReference type="ARBA" id="ARBA00021310"/>
    </source>
</evidence>